<dbReference type="AlphaFoldDB" id="A0A815PB85"/>
<proteinExistence type="predicted"/>
<keyword evidence="1" id="KW-0677">Repeat</keyword>
<dbReference type="Gene3D" id="1.25.40.10">
    <property type="entry name" value="Tetratricopeptide repeat domain"/>
    <property type="match status" value="2"/>
</dbReference>
<dbReference type="Proteomes" id="UP000663829">
    <property type="component" value="Unassembled WGS sequence"/>
</dbReference>
<dbReference type="EMBL" id="CAJNOQ010019271">
    <property type="protein sequence ID" value="CAF1446600.1"/>
    <property type="molecule type" value="Genomic_DNA"/>
</dbReference>
<dbReference type="InterPro" id="IPR011990">
    <property type="entry name" value="TPR-like_helical_dom_sf"/>
</dbReference>
<name>A0A815PB85_9BILA</name>
<dbReference type="PANTHER" id="PTHR45641:SF19">
    <property type="entry name" value="NEPHROCYSTIN-3"/>
    <property type="match status" value="1"/>
</dbReference>
<sequence length="297" mass="34505">MTLASISANKLDYRKAFGYFQDLLHLIKNDIPMNKKTSLRHSARTYIWIGTLYYEKGDTELALENYSTALNIYSLNPVEGILEFADSIRQIGSMCHTLKAHKLALEFYDFAIRQYSDALQYLKQNLELLLSIFPECHHTVANYYPCMGQCLYQLNNLQESLTYFEKADQTDRKLSILPEENAYMSIDIQSVNMINENHENAIFSLLNLLEIQLNSQSPNPFILSNLCSQIDQRYIIVLSSIVFLKMKIVFSKRLELKIAAVIISTVLKFLPVNKRYLGELLYVRYQDSLRAAERHIW</sequence>
<keyword evidence="2 3" id="KW-0802">TPR repeat</keyword>
<evidence type="ECO:0000313" key="6">
    <source>
        <dbReference type="Proteomes" id="UP000663829"/>
    </source>
</evidence>
<feature type="repeat" description="TPR" evidence="3">
    <location>
        <begin position="43"/>
        <end position="76"/>
    </location>
</feature>
<dbReference type="Pfam" id="PF13181">
    <property type="entry name" value="TPR_8"/>
    <property type="match status" value="2"/>
</dbReference>
<dbReference type="OrthoDB" id="418911at2759"/>
<dbReference type="EMBL" id="CAJOBC010084717">
    <property type="protein sequence ID" value="CAF4321130.1"/>
    <property type="molecule type" value="Genomic_DNA"/>
</dbReference>
<dbReference type="Proteomes" id="UP000681722">
    <property type="component" value="Unassembled WGS sequence"/>
</dbReference>
<accession>A0A815PB85</accession>
<evidence type="ECO:0008006" key="7">
    <source>
        <dbReference type="Google" id="ProtNLM"/>
    </source>
</evidence>
<dbReference type="PANTHER" id="PTHR45641">
    <property type="entry name" value="TETRATRICOPEPTIDE REPEAT PROTEIN (AFU_ORTHOLOGUE AFUA_6G03870)"/>
    <property type="match status" value="1"/>
</dbReference>
<dbReference type="InterPro" id="IPR019734">
    <property type="entry name" value="TPR_rpt"/>
</dbReference>
<keyword evidence="6" id="KW-1185">Reference proteome</keyword>
<evidence type="ECO:0000256" key="2">
    <source>
        <dbReference type="ARBA" id="ARBA00022803"/>
    </source>
</evidence>
<dbReference type="PROSITE" id="PS50005">
    <property type="entry name" value="TPR"/>
    <property type="match status" value="1"/>
</dbReference>
<dbReference type="SUPFAM" id="SSF48452">
    <property type="entry name" value="TPR-like"/>
    <property type="match status" value="1"/>
</dbReference>
<dbReference type="SMART" id="SM00028">
    <property type="entry name" value="TPR"/>
    <property type="match status" value="3"/>
</dbReference>
<reference evidence="4" key="1">
    <citation type="submission" date="2021-02" db="EMBL/GenBank/DDBJ databases">
        <authorList>
            <person name="Nowell W R."/>
        </authorList>
    </citation>
    <scope>NUCLEOTIDE SEQUENCE</scope>
</reference>
<comment type="caution">
    <text evidence="4">The sequence shown here is derived from an EMBL/GenBank/DDBJ whole genome shotgun (WGS) entry which is preliminary data.</text>
</comment>
<evidence type="ECO:0000256" key="3">
    <source>
        <dbReference type="PROSITE-ProRule" id="PRU00339"/>
    </source>
</evidence>
<evidence type="ECO:0000313" key="4">
    <source>
        <dbReference type="EMBL" id="CAF1446600.1"/>
    </source>
</evidence>
<protein>
    <recommendedName>
        <fullName evidence="7">Tetratricopeptide repeat protein</fullName>
    </recommendedName>
</protein>
<evidence type="ECO:0000256" key="1">
    <source>
        <dbReference type="ARBA" id="ARBA00022737"/>
    </source>
</evidence>
<evidence type="ECO:0000313" key="5">
    <source>
        <dbReference type="EMBL" id="CAF4321130.1"/>
    </source>
</evidence>
<gene>
    <name evidence="4" type="ORF">GPM918_LOCUS34571</name>
    <name evidence="5" type="ORF">SRO942_LOCUS35273</name>
</gene>
<organism evidence="4 6">
    <name type="scientific">Didymodactylos carnosus</name>
    <dbReference type="NCBI Taxonomy" id="1234261"/>
    <lineage>
        <taxon>Eukaryota</taxon>
        <taxon>Metazoa</taxon>
        <taxon>Spiralia</taxon>
        <taxon>Gnathifera</taxon>
        <taxon>Rotifera</taxon>
        <taxon>Eurotatoria</taxon>
        <taxon>Bdelloidea</taxon>
        <taxon>Philodinida</taxon>
        <taxon>Philodinidae</taxon>
        <taxon>Didymodactylos</taxon>
    </lineage>
</organism>